<dbReference type="SUPFAM" id="SSF48452">
    <property type="entry name" value="TPR-like"/>
    <property type="match status" value="1"/>
</dbReference>
<dbReference type="GO" id="GO:0051879">
    <property type="term" value="F:Hsp90 protein binding"/>
    <property type="evidence" value="ECO:0007669"/>
    <property type="project" value="TreeGrafter"/>
</dbReference>
<dbReference type="InterPro" id="IPR019734">
    <property type="entry name" value="TPR_rpt"/>
</dbReference>
<dbReference type="STRING" id="230819.A0A5C3L3Z2"/>
<dbReference type="Pfam" id="PF13414">
    <property type="entry name" value="TPR_11"/>
    <property type="match status" value="1"/>
</dbReference>
<sequence length="934" mass="106319">MSAAKALEAKNKGNQLFKEGKLEQSIRHYAEATKLDPTSAVYPSNLSAALYETGQYAACVEAVLESWSRKPDQVLSKKLSSRLAKAIVHGIRDGSINSAYVRDHERELKDLKDICPNDAAWQPYENIESQLGNFEGVAVDARRRFSKLPILKGSPDPRLTFFVMGTDEIISLTEGWGDDEKDPLDFAAMKSEQLEKLAFLVGGVGDAKIAFGTVIGLKDSYDKLSHQKQEHFKAHLVFLDHHFATVARDLLMFMFLDQLRDCQMDPTTRLEIMATLVYLYIGWMMPSYCYGRWISAVKDLKERLTQSPPRLPSFIHVDRNSIPAIMRALNHWLKEPMSTTRFVSYMDHIPRAEGMANIRIPGFPDPIEFQTRQATQRFKSLSVAEMKKYAAKLGATNIETAQQAKRFVEQNKDAVIKRMVDCFFDKNIDLDLVDESNWFKATKIHVPPRALWDRHSGMDLFKSSPYNQTKLRQMAKTVLQTWKPNMSIFDGTHDTPDNLQLDMLMTTQFLANYLIDHGLEGKIDEEMKKDSPAFAYTSAFFEVMVDSINDLGDKLNIEFVCEEIHQSLAKMKSGADDRNPNFPRQFTRIWMSNIPDYSGGTINTITYALPALQKDVPSSLASNCMFNAIVWSNDDEFCYNYTMLLPHELKRFLGVNTLKGKPVQDIFCFGASAVPKPLSLLPTRDEFRNWLTRLLLSFVHPGFVQPRPRLIRLPNSLVAFIGLLSELRNIGYPGHWISDFMQNVINNTVDSDHAVFQETLPRPVTERRKLVPVHRVRLDPWLLEFESLLASANEGLPFTVLMPEGMATRSEQIGQFQATVHPNYTFNMLYNFDPVAALVFYKSLQDAGVTSIQSLTPRIPKIIHGEVSKPAPGDFYVFTSTDFVDVTQCEVRWRMGKASAKKMIREKWSMAVFRMDLWVPITNPVPASQWAFIA</sequence>
<organism evidence="4 5">
    <name type="scientific">Coprinopsis marcescibilis</name>
    <name type="common">Agaric fungus</name>
    <name type="synonym">Psathyrella marcescibilis</name>
    <dbReference type="NCBI Taxonomy" id="230819"/>
    <lineage>
        <taxon>Eukaryota</taxon>
        <taxon>Fungi</taxon>
        <taxon>Dikarya</taxon>
        <taxon>Basidiomycota</taxon>
        <taxon>Agaricomycotina</taxon>
        <taxon>Agaricomycetes</taxon>
        <taxon>Agaricomycetidae</taxon>
        <taxon>Agaricales</taxon>
        <taxon>Agaricineae</taxon>
        <taxon>Psathyrellaceae</taxon>
        <taxon>Coprinopsis</taxon>
    </lineage>
</organism>
<reference evidence="4 5" key="1">
    <citation type="journal article" date="2019" name="Nat. Ecol. Evol.">
        <title>Megaphylogeny resolves global patterns of mushroom evolution.</title>
        <authorList>
            <person name="Varga T."/>
            <person name="Krizsan K."/>
            <person name="Foldi C."/>
            <person name="Dima B."/>
            <person name="Sanchez-Garcia M."/>
            <person name="Sanchez-Ramirez S."/>
            <person name="Szollosi G.J."/>
            <person name="Szarkandi J.G."/>
            <person name="Papp V."/>
            <person name="Albert L."/>
            <person name="Andreopoulos W."/>
            <person name="Angelini C."/>
            <person name="Antonin V."/>
            <person name="Barry K.W."/>
            <person name="Bougher N.L."/>
            <person name="Buchanan P."/>
            <person name="Buyck B."/>
            <person name="Bense V."/>
            <person name="Catcheside P."/>
            <person name="Chovatia M."/>
            <person name="Cooper J."/>
            <person name="Damon W."/>
            <person name="Desjardin D."/>
            <person name="Finy P."/>
            <person name="Geml J."/>
            <person name="Haridas S."/>
            <person name="Hughes K."/>
            <person name="Justo A."/>
            <person name="Karasinski D."/>
            <person name="Kautmanova I."/>
            <person name="Kiss B."/>
            <person name="Kocsube S."/>
            <person name="Kotiranta H."/>
            <person name="LaButti K.M."/>
            <person name="Lechner B.E."/>
            <person name="Liimatainen K."/>
            <person name="Lipzen A."/>
            <person name="Lukacs Z."/>
            <person name="Mihaltcheva S."/>
            <person name="Morgado L.N."/>
            <person name="Niskanen T."/>
            <person name="Noordeloos M.E."/>
            <person name="Ohm R.A."/>
            <person name="Ortiz-Santana B."/>
            <person name="Ovrebo C."/>
            <person name="Racz N."/>
            <person name="Riley R."/>
            <person name="Savchenko A."/>
            <person name="Shiryaev A."/>
            <person name="Soop K."/>
            <person name="Spirin V."/>
            <person name="Szebenyi C."/>
            <person name="Tomsovsky M."/>
            <person name="Tulloss R.E."/>
            <person name="Uehling J."/>
            <person name="Grigoriev I.V."/>
            <person name="Vagvolgyi C."/>
            <person name="Papp T."/>
            <person name="Martin F.M."/>
            <person name="Miettinen O."/>
            <person name="Hibbett D.S."/>
            <person name="Nagy L.G."/>
        </authorList>
    </citation>
    <scope>NUCLEOTIDE SEQUENCE [LARGE SCALE GENOMIC DNA]</scope>
    <source>
        <strain evidence="4 5">CBS 121175</strain>
    </source>
</reference>
<dbReference type="PANTHER" id="PTHR22904:SF523">
    <property type="entry name" value="STRESS-INDUCED-PHOSPHOPROTEIN 1"/>
    <property type="match status" value="1"/>
</dbReference>
<evidence type="ECO:0000256" key="3">
    <source>
        <dbReference type="PROSITE-ProRule" id="PRU00339"/>
    </source>
</evidence>
<protein>
    <submittedName>
        <fullName evidence="4">Uncharacterized protein</fullName>
    </submittedName>
</protein>
<evidence type="ECO:0000313" key="5">
    <source>
        <dbReference type="Proteomes" id="UP000307440"/>
    </source>
</evidence>
<proteinExistence type="predicted"/>
<dbReference type="EMBL" id="ML210166">
    <property type="protein sequence ID" value="TFK27293.1"/>
    <property type="molecule type" value="Genomic_DNA"/>
</dbReference>
<gene>
    <name evidence="4" type="ORF">FA15DRAFT_220295</name>
</gene>
<keyword evidence="1" id="KW-0677">Repeat</keyword>
<dbReference type="Gene3D" id="1.25.40.10">
    <property type="entry name" value="Tetratricopeptide repeat domain"/>
    <property type="match status" value="1"/>
</dbReference>
<accession>A0A5C3L3Z2</accession>
<dbReference type="Proteomes" id="UP000307440">
    <property type="component" value="Unassembled WGS sequence"/>
</dbReference>
<feature type="repeat" description="TPR" evidence="3">
    <location>
        <begin position="6"/>
        <end position="39"/>
    </location>
</feature>
<keyword evidence="2 3" id="KW-0802">TPR repeat</keyword>
<dbReference type="PANTHER" id="PTHR22904">
    <property type="entry name" value="TPR REPEAT CONTAINING PROTEIN"/>
    <property type="match status" value="1"/>
</dbReference>
<dbReference type="AlphaFoldDB" id="A0A5C3L3Z2"/>
<dbReference type="OrthoDB" id="2423701at2759"/>
<keyword evidence="5" id="KW-1185">Reference proteome</keyword>
<evidence type="ECO:0000256" key="2">
    <source>
        <dbReference type="ARBA" id="ARBA00022803"/>
    </source>
</evidence>
<name>A0A5C3L3Z2_COPMA</name>
<dbReference type="InterPro" id="IPR011990">
    <property type="entry name" value="TPR-like_helical_dom_sf"/>
</dbReference>
<evidence type="ECO:0000313" key="4">
    <source>
        <dbReference type="EMBL" id="TFK27293.1"/>
    </source>
</evidence>
<evidence type="ECO:0000256" key="1">
    <source>
        <dbReference type="ARBA" id="ARBA00022737"/>
    </source>
</evidence>
<dbReference type="PROSITE" id="PS50005">
    <property type="entry name" value="TPR"/>
    <property type="match status" value="1"/>
</dbReference>